<dbReference type="PANTHER" id="PTHR11439:SF450">
    <property type="entry name" value="REVERSE TRANSCRIPTASE TY1_COPIA-TYPE DOMAIN-CONTAINING PROTEIN"/>
    <property type="match status" value="1"/>
</dbReference>
<sequence>MASSSSATSLVAALGAPPTQLLTRENALVWKALVVPALRGACVLELVEGSDEAPVKLLETEDVNKKKVTVQNPEYTSWIARDQQVLRWLLNALSPDVLAHVLGMGSSAEAWTAINSHVSGASKTRIQHLRTALVETKKKDMSAEKYFAKMKTIVLELASAGKPLDDDEIVWYKPLIACIRMKIPVSPRLAMLLAVEVVRPPVVRIGGRMIVGVRMIDGVMIVHVVVMMMIVAVSKSIVDAMMTVVVMIVDIVDVMEVATVVAIKAVVRMMIVHVGTGVIMVEGVAVVIGAPLPLLTPLVRFVTYMGILQKTVGGAMEMINAIMETVKTKGGDSPVENSVQNSEEISSQNDVEISSQNAETCAEHEADSQEHSLAHADPDAPDPEDSPAVSPVPSSTSRDSSTGPSRAGAGHTPGRPRPCAPVSPSSVAPAGAARSPAPHAAPHASDAAASAQSAAPFSPAGSSAASSTADGSAASTDSGQNVAHAHASSPPGVRTQLQKALVQNLNKHFAIKDLGDLHYFLGIEVKKVPRGLLLTQEKYASDLIANAGLRYCKSAPTPLSSSEQLSLTDDLAFSVNKVCQYLHAPTTEHWTAVKRILRYVKDTVKLGITFSRSSSTFLSAFSDADWAGSLDDRRSTGGFAVFVGPNLVSWSARRQATVSRSSTEAEYKALANATTELIWVEALLVELGVKLKEKPSLWCDNLGATYLSANPVFHARTKHIEIDFHFVRERVANNRLAIKFVSSKDQVADGFTKALPVKGLIEFRRNLNLSTGLVV</sequence>
<dbReference type="SUPFAM" id="SSF56672">
    <property type="entry name" value="DNA/RNA polymerases"/>
    <property type="match status" value="1"/>
</dbReference>
<reference evidence="3" key="1">
    <citation type="submission" date="2023-07" db="EMBL/GenBank/DDBJ databases">
        <title>A chromosome-level genome assembly of Lolium multiflorum.</title>
        <authorList>
            <person name="Chen Y."/>
            <person name="Copetti D."/>
            <person name="Kolliker R."/>
            <person name="Studer B."/>
        </authorList>
    </citation>
    <scope>NUCLEOTIDE SEQUENCE</scope>
    <source>
        <strain evidence="3">02402/16</strain>
        <tissue evidence="3">Leaf</tissue>
    </source>
</reference>
<evidence type="ECO:0000256" key="2">
    <source>
        <dbReference type="SAM" id="Phobius"/>
    </source>
</evidence>
<feature type="compositionally biased region" description="Low complexity" evidence="1">
    <location>
        <begin position="422"/>
        <end position="478"/>
    </location>
</feature>
<dbReference type="PANTHER" id="PTHR11439">
    <property type="entry name" value="GAG-POL-RELATED RETROTRANSPOSON"/>
    <property type="match status" value="1"/>
</dbReference>
<keyword evidence="2" id="KW-0812">Transmembrane</keyword>
<comment type="caution">
    <text evidence="3">The sequence shown here is derived from an EMBL/GenBank/DDBJ whole genome shotgun (WGS) entry which is preliminary data.</text>
</comment>
<feature type="region of interest" description="Disordered" evidence="1">
    <location>
        <begin position="328"/>
        <end position="495"/>
    </location>
</feature>
<feature type="compositionally biased region" description="Low complexity" evidence="1">
    <location>
        <begin position="386"/>
        <end position="406"/>
    </location>
</feature>
<proteinExistence type="predicted"/>
<accession>A0AAD8TU62</accession>
<keyword evidence="2" id="KW-1133">Transmembrane helix</keyword>
<feature type="transmembrane region" description="Helical" evidence="2">
    <location>
        <begin position="215"/>
        <end position="234"/>
    </location>
</feature>
<feature type="transmembrane region" description="Helical" evidence="2">
    <location>
        <begin position="270"/>
        <end position="292"/>
    </location>
</feature>
<evidence type="ECO:0000313" key="4">
    <source>
        <dbReference type="Proteomes" id="UP001231189"/>
    </source>
</evidence>
<gene>
    <name evidence="3" type="ORF">QYE76_010008</name>
</gene>
<dbReference type="AlphaFoldDB" id="A0AAD8TU62"/>
<feature type="compositionally biased region" description="Polar residues" evidence="1">
    <location>
        <begin position="335"/>
        <end position="359"/>
    </location>
</feature>
<dbReference type="Pfam" id="PF14223">
    <property type="entry name" value="Retrotran_gag_2"/>
    <property type="match status" value="1"/>
</dbReference>
<dbReference type="Proteomes" id="UP001231189">
    <property type="component" value="Unassembled WGS sequence"/>
</dbReference>
<name>A0AAD8TU62_LOLMU</name>
<evidence type="ECO:0008006" key="5">
    <source>
        <dbReference type="Google" id="ProtNLM"/>
    </source>
</evidence>
<dbReference type="CDD" id="cd09272">
    <property type="entry name" value="RNase_HI_RT_Ty1"/>
    <property type="match status" value="1"/>
</dbReference>
<organism evidence="3 4">
    <name type="scientific">Lolium multiflorum</name>
    <name type="common">Italian ryegrass</name>
    <name type="synonym">Lolium perenne subsp. multiflorum</name>
    <dbReference type="NCBI Taxonomy" id="4521"/>
    <lineage>
        <taxon>Eukaryota</taxon>
        <taxon>Viridiplantae</taxon>
        <taxon>Streptophyta</taxon>
        <taxon>Embryophyta</taxon>
        <taxon>Tracheophyta</taxon>
        <taxon>Spermatophyta</taxon>
        <taxon>Magnoliopsida</taxon>
        <taxon>Liliopsida</taxon>
        <taxon>Poales</taxon>
        <taxon>Poaceae</taxon>
        <taxon>BOP clade</taxon>
        <taxon>Pooideae</taxon>
        <taxon>Poodae</taxon>
        <taxon>Poeae</taxon>
        <taxon>Poeae Chloroplast Group 2 (Poeae type)</taxon>
        <taxon>Loliodinae</taxon>
        <taxon>Loliinae</taxon>
        <taxon>Lolium</taxon>
    </lineage>
</organism>
<keyword evidence="2" id="KW-0472">Membrane</keyword>
<keyword evidence="4" id="KW-1185">Reference proteome</keyword>
<dbReference type="InterPro" id="IPR043502">
    <property type="entry name" value="DNA/RNA_pol_sf"/>
</dbReference>
<feature type="compositionally biased region" description="Basic and acidic residues" evidence="1">
    <location>
        <begin position="361"/>
        <end position="378"/>
    </location>
</feature>
<evidence type="ECO:0000313" key="3">
    <source>
        <dbReference type="EMBL" id="KAK1693311.1"/>
    </source>
</evidence>
<dbReference type="EMBL" id="JAUUTY010000001">
    <property type="protein sequence ID" value="KAK1693311.1"/>
    <property type="molecule type" value="Genomic_DNA"/>
</dbReference>
<protein>
    <recommendedName>
        <fullName evidence="5">Reverse transcriptase Ty1/copia-type domain-containing protein</fullName>
    </recommendedName>
</protein>
<feature type="transmembrane region" description="Helical" evidence="2">
    <location>
        <begin position="240"/>
        <end position="263"/>
    </location>
</feature>
<evidence type="ECO:0000256" key="1">
    <source>
        <dbReference type="SAM" id="MobiDB-lite"/>
    </source>
</evidence>